<dbReference type="Pfam" id="PF14302">
    <property type="entry name" value="DUF4377"/>
    <property type="match status" value="1"/>
</dbReference>
<comment type="caution">
    <text evidence="3">The sequence shown here is derived from an EMBL/GenBank/DDBJ whole genome shotgun (WGS) entry which is preliminary data.</text>
</comment>
<keyword evidence="4" id="KW-1185">Reference proteome</keyword>
<feature type="chain" id="PRO_5046993515" evidence="1">
    <location>
        <begin position="23"/>
        <end position="110"/>
    </location>
</feature>
<organism evidence="3 4">
    <name type="scientific">Fibrivirga algicola</name>
    <dbReference type="NCBI Taxonomy" id="2950420"/>
    <lineage>
        <taxon>Bacteria</taxon>
        <taxon>Pseudomonadati</taxon>
        <taxon>Bacteroidota</taxon>
        <taxon>Cytophagia</taxon>
        <taxon>Cytophagales</taxon>
        <taxon>Spirosomataceae</taxon>
        <taxon>Fibrivirga</taxon>
    </lineage>
</organism>
<evidence type="ECO:0000259" key="2">
    <source>
        <dbReference type="Pfam" id="PF14302"/>
    </source>
</evidence>
<evidence type="ECO:0000313" key="3">
    <source>
        <dbReference type="EMBL" id="NID11360.1"/>
    </source>
</evidence>
<keyword evidence="1" id="KW-0732">Signal</keyword>
<gene>
    <name evidence="3" type="ORF">F7231_14385</name>
</gene>
<evidence type="ECO:0000256" key="1">
    <source>
        <dbReference type="SAM" id="SignalP"/>
    </source>
</evidence>
<dbReference type="InterPro" id="IPR025485">
    <property type="entry name" value="DUF4377"/>
</dbReference>
<protein>
    <submittedName>
        <fullName evidence="3">DUF4377 domain-containing protein</fullName>
    </submittedName>
</protein>
<dbReference type="Proteomes" id="UP000606008">
    <property type="component" value="Unassembled WGS sequence"/>
</dbReference>
<dbReference type="RefSeq" id="WP_166692407.1">
    <property type="nucleotide sequence ID" value="NZ_WAEL01000005.1"/>
</dbReference>
<evidence type="ECO:0000313" key="4">
    <source>
        <dbReference type="Proteomes" id="UP000606008"/>
    </source>
</evidence>
<feature type="domain" description="DUF4377" evidence="2">
    <location>
        <begin position="34"/>
        <end position="107"/>
    </location>
</feature>
<name>A0ABX0QG44_9BACT</name>
<reference evidence="4" key="2">
    <citation type="submission" date="2023-07" db="EMBL/GenBank/DDBJ databases">
        <authorList>
            <person name="Jung D.-H."/>
        </authorList>
    </citation>
    <scope>NUCLEOTIDE SEQUENCE [LARGE SCALE GENOMIC DNA]</scope>
    <source>
        <strain evidence="4">JA-25</strain>
    </source>
</reference>
<proteinExistence type="predicted"/>
<reference evidence="4" key="1">
    <citation type="submission" date="2019-09" db="EMBL/GenBank/DDBJ databases">
        <authorList>
            <person name="Jung D.-H."/>
        </authorList>
    </citation>
    <scope>NUCLEOTIDE SEQUENCE [LARGE SCALE GENOMIC DNA]</scope>
    <source>
        <strain evidence="4">JA-25</strain>
    </source>
</reference>
<dbReference type="PROSITE" id="PS51257">
    <property type="entry name" value="PROKAR_LIPOPROTEIN"/>
    <property type="match status" value="1"/>
</dbReference>
<dbReference type="EMBL" id="WAEL01000005">
    <property type="protein sequence ID" value="NID11360.1"/>
    <property type="molecule type" value="Genomic_DNA"/>
</dbReference>
<sequence length="110" mass="12648">MQRALTLSAMLLLLLTALSCGQEEVNPDLLYLKIASTTKDCQGFIPQKCLQVKEKDSDNFQYFYNQIQGFTHEEGYEYEVLVIRKDIKNPPADGFGSEYFLVKEISRTKK</sequence>
<accession>A0ABX0QG44</accession>
<feature type="signal peptide" evidence="1">
    <location>
        <begin position="1"/>
        <end position="22"/>
    </location>
</feature>